<dbReference type="KEGG" id="osn:115229523"/>
<dbReference type="PANTHER" id="PTHR24419">
    <property type="entry name" value="INTERLEUKIN-1 RECEPTOR-ASSOCIATED KINASE"/>
    <property type="match status" value="1"/>
</dbReference>
<dbReference type="AlphaFoldDB" id="A0A7E6EII5"/>
<dbReference type="Pfam" id="PF12330">
    <property type="entry name" value="Haspin_kinase"/>
    <property type="match status" value="1"/>
</dbReference>
<organism evidence="1 2">
    <name type="scientific">Octopus sinensis</name>
    <name type="common">East Asian common octopus</name>
    <dbReference type="NCBI Taxonomy" id="2607531"/>
    <lineage>
        <taxon>Eukaryota</taxon>
        <taxon>Metazoa</taxon>
        <taxon>Spiralia</taxon>
        <taxon>Lophotrochozoa</taxon>
        <taxon>Mollusca</taxon>
        <taxon>Cephalopoda</taxon>
        <taxon>Coleoidea</taxon>
        <taxon>Octopodiformes</taxon>
        <taxon>Octopoda</taxon>
        <taxon>Incirrata</taxon>
        <taxon>Octopodidae</taxon>
        <taxon>Octopus</taxon>
    </lineage>
</organism>
<dbReference type="GO" id="GO:0000278">
    <property type="term" value="P:mitotic cell cycle"/>
    <property type="evidence" value="ECO:0007669"/>
    <property type="project" value="TreeGrafter"/>
</dbReference>
<dbReference type="GO" id="GO:0005737">
    <property type="term" value="C:cytoplasm"/>
    <property type="evidence" value="ECO:0007669"/>
    <property type="project" value="TreeGrafter"/>
</dbReference>
<dbReference type="GO" id="GO:0035556">
    <property type="term" value="P:intracellular signal transduction"/>
    <property type="evidence" value="ECO:0007669"/>
    <property type="project" value="TreeGrafter"/>
</dbReference>
<sequence>MVTPSGRYRLHGQAQRVPVLSGIQLLCFGSQKEQIIFNSKIKSINSLDLYEGLDDGSESENCVSKSNDCIPEIVEKSDSGFESFQEQYEVLVQLALSLAIAESAFEFEHRDLHIANVLISREEGVWGDLKLNSSDLTWFISDHSIKTTIIDYTLSRITFDGLAVFCDLGNEEDIFLGSEDVLQFEVYRRMKLINGY</sequence>
<dbReference type="RefSeq" id="XP_036355128.1">
    <property type="nucleotide sequence ID" value="XM_036499235.1"/>
</dbReference>
<keyword evidence="1" id="KW-1185">Reference proteome</keyword>
<gene>
    <name evidence="2" type="primary">LOC115229523</name>
</gene>
<dbReference type="Gene3D" id="1.10.510.10">
    <property type="entry name" value="Transferase(Phosphotransferase) domain 1"/>
    <property type="match status" value="1"/>
</dbReference>
<dbReference type="GO" id="GO:0005634">
    <property type="term" value="C:nucleus"/>
    <property type="evidence" value="ECO:0007669"/>
    <property type="project" value="TreeGrafter"/>
</dbReference>
<proteinExistence type="predicted"/>
<evidence type="ECO:0000313" key="2">
    <source>
        <dbReference type="RefSeq" id="XP_036355128.1"/>
    </source>
</evidence>
<evidence type="ECO:0000313" key="1">
    <source>
        <dbReference type="Proteomes" id="UP000515154"/>
    </source>
</evidence>
<protein>
    <submittedName>
        <fullName evidence="2">Serine/threonine-protein kinase haspin-like</fullName>
    </submittedName>
</protein>
<dbReference type="PANTHER" id="PTHR24419:SF18">
    <property type="entry name" value="SERINE_THREONINE-PROTEIN KINASE HASPIN"/>
    <property type="match status" value="1"/>
</dbReference>
<name>A0A7E6EII5_9MOLL</name>
<dbReference type="Proteomes" id="UP000515154">
    <property type="component" value="Unplaced"/>
</dbReference>
<dbReference type="GO" id="GO:0072354">
    <property type="term" value="F:histone H3T3 kinase activity"/>
    <property type="evidence" value="ECO:0007669"/>
    <property type="project" value="TreeGrafter"/>
</dbReference>
<reference evidence="2" key="1">
    <citation type="submission" date="2025-08" db="UniProtKB">
        <authorList>
            <consortium name="RefSeq"/>
        </authorList>
    </citation>
    <scope>IDENTIFICATION</scope>
</reference>
<accession>A0A7E6EII5</accession>